<dbReference type="InterPro" id="IPR057189">
    <property type="entry name" value="DUF7867"/>
</dbReference>
<sequence length="480" mass="50558">MTVLAVFLTIAILLAAGLAIDVNNAVQSEVQLQGTADAAGHAGIVELFKNGNTGEVTKQAIQVAELNMPKSVFKEVLASTDVEVGSWNSGSRTFSVGAGADAVRVVTRRLDNRGNALATFLLRLVGQDTLQMNTQSVWAFGGGLCPNGNQGFFAMGEIDMQSGNTFSDEFCLHGELGVKVSTDNDVTHAYVTMPNYSDLTGPTSAGAQKLDPNSFDTLDEYFDAVKAEYEKLYEKNPGLKFSHGTYDYESEMLDYFKASGEAMKALYDSPSTSSPLIPDTLIFDTETSVVVTHNVSSESEFSNVVSIAEGSLVKNKINKITCSHENGGNSSAITFATDAVITDLVIVTNCDVIFGNGSSFAHGAVVTTSTSGVTDSGRAIEGPSGSRFGDTGYCDAAAGKEMETVVASAGSVHFASGFETHGVNMVVLGDVDNIAANPDGGGGINLYVNGDIDITSNGTFGFCGKSPDDLFDLRYIRMVM</sequence>
<dbReference type="InterPro" id="IPR028087">
    <property type="entry name" value="Tad_N"/>
</dbReference>
<name>A0A917AAB5_9RHOB</name>
<keyword evidence="4" id="KW-1185">Reference proteome</keyword>
<proteinExistence type="predicted"/>
<evidence type="ECO:0000259" key="2">
    <source>
        <dbReference type="Pfam" id="PF25269"/>
    </source>
</evidence>
<feature type="domain" description="DUF7867" evidence="2">
    <location>
        <begin position="274"/>
        <end position="464"/>
    </location>
</feature>
<dbReference type="EMBL" id="BMKN01000001">
    <property type="protein sequence ID" value="GGE38550.1"/>
    <property type="molecule type" value="Genomic_DNA"/>
</dbReference>
<dbReference type="Pfam" id="PF13400">
    <property type="entry name" value="Tad"/>
    <property type="match status" value="1"/>
</dbReference>
<evidence type="ECO:0000313" key="4">
    <source>
        <dbReference type="Proteomes" id="UP000606730"/>
    </source>
</evidence>
<evidence type="ECO:0000313" key="3">
    <source>
        <dbReference type="EMBL" id="GGE38550.1"/>
    </source>
</evidence>
<comment type="caution">
    <text evidence="3">The sequence shown here is derived from an EMBL/GenBank/DDBJ whole genome shotgun (WGS) entry which is preliminary data.</text>
</comment>
<reference evidence="3" key="1">
    <citation type="journal article" date="2014" name="Int. J. Syst. Evol. Microbiol.">
        <title>Complete genome sequence of Corynebacterium casei LMG S-19264T (=DSM 44701T), isolated from a smear-ripened cheese.</title>
        <authorList>
            <consortium name="US DOE Joint Genome Institute (JGI-PGF)"/>
            <person name="Walter F."/>
            <person name="Albersmeier A."/>
            <person name="Kalinowski J."/>
            <person name="Ruckert C."/>
        </authorList>
    </citation>
    <scope>NUCLEOTIDE SEQUENCE</scope>
    <source>
        <strain evidence="3">CGMCC 1.16012</strain>
    </source>
</reference>
<feature type="domain" description="Putative Flp pilus-assembly TadG-like N-terminal" evidence="1">
    <location>
        <begin position="1"/>
        <end position="43"/>
    </location>
</feature>
<dbReference type="AlphaFoldDB" id="A0A917AAB5"/>
<protein>
    <recommendedName>
        <fullName evidence="5">Flp pilus-assembly TadG-like N-terminal domain-containing protein</fullName>
    </recommendedName>
</protein>
<feature type="domain" description="DUF7867" evidence="2">
    <location>
        <begin position="151"/>
        <end position="204"/>
    </location>
</feature>
<dbReference type="Proteomes" id="UP000606730">
    <property type="component" value="Unassembled WGS sequence"/>
</dbReference>
<gene>
    <name evidence="3" type="ORF">GCM10011517_02930</name>
</gene>
<evidence type="ECO:0008006" key="5">
    <source>
        <dbReference type="Google" id="ProtNLM"/>
    </source>
</evidence>
<reference evidence="3" key="2">
    <citation type="submission" date="2020-09" db="EMBL/GenBank/DDBJ databases">
        <authorList>
            <person name="Sun Q."/>
            <person name="Zhou Y."/>
        </authorList>
    </citation>
    <scope>NUCLEOTIDE SEQUENCE</scope>
    <source>
        <strain evidence="3">CGMCC 1.16012</strain>
    </source>
</reference>
<organism evidence="3 4">
    <name type="scientific">Actibacterium pelagium</name>
    <dbReference type="NCBI Taxonomy" id="2029103"/>
    <lineage>
        <taxon>Bacteria</taxon>
        <taxon>Pseudomonadati</taxon>
        <taxon>Pseudomonadota</taxon>
        <taxon>Alphaproteobacteria</taxon>
        <taxon>Rhodobacterales</taxon>
        <taxon>Roseobacteraceae</taxon>
        <taxon>Actibacterium</taxon>
    </lineage>
</organism>
<dbReference type="Pfam" id="PF25269">
    <property type="entry name" value="DUF7867"/>
    <property type="match status" value="2"/>
</dbReference>
<evidence type="ECO:0000259" key="1">
    <source>
        <dbReference type="Pfam" id="PF13400"/>
    </source>
</evidence>
<accession>A0A917AAB5</accession>